<comment type="caution">
    <text evidence="3">The sequence shown here is derived from an EMBL/GenBank/DDBJ whole genome shotgun (WGS) entry which is preliminary data.</text>
</comment>
<evidence type="ECO:0000313" key="4">
    <source>
        <dbReference type="Proteomes" id="UP000520156"/>
    </source>
</evidence>
<proteinExistence type="predicted"/>
<feature type="domain" description="SPOR" evidence="2">
    <location>
        <begin position="234"/>
        <end position="295"/>
    </location>
</feature>
<evidence type="ECO:0000259" key="2">
    <source>
        <dbReference type="Pfam" id="PF05036"/>
    </source>
</evidence>
<dbReference type="PANTHER" id="PTHR34183:SF1">
    <property type="entry name" value="ENDOLYTIC PEPTIDOGLYCAN TRANSGLYCOSYLASE RLPA"/>
    <property type="match status" value="1"/>
</dbReference>
<reference evidence="3 4" key="1">
    <citation type="submission" date="2020-08" db="EMBL/GenBank/DDBJ databases">
        <title>The genome sequence of Novosphingobium flavum 4Y4.</title>
        <authorList>
            <person name="Liu Y."/>
        </authorList>
    </citation>
    <scope>NUCLEOTIDE SEQUENCE [LARGE SCALE GENOMIC DNA]</scope>
    <source>
        <strain evidence="3 4">4Y4</strain>
    </source>
</reference>
<dbReference type="GO" id="GO:0009279">
    <property type="term" value="C:cell outer membrane"/>
    <property type="evidence" value="ECO:0007669"/>
    <property type="project" value="TreeGrafter"/>
</dbReference>
<dbReference type="InterPro" id="IPR036680">
    <property type="entry name" value="SPOR-like_sf"/>
</dbReference>
<dbReference type="CDD" id="cd22268">
    <property type="entry name" value="DPBB_RlpA-like"/>
    <property type="match status" value="1"/>
</dbReference>
<evidence type="ECO:0000256" key="1">
    <source>
        <dbReference type="SAM" id="MobiDB-lite"/>
    </source>
</evidence>
<keyword evidence="4" id="KW-1185">Reference proteome</keyword>
<evidence type="ECO:0000313" key="3">
    <source>
        <dbReference type="EMBL" id="MBC2652050.1"/>
    </source>
</evidence>
<dbReference type="AlphaFoldDB" id="A0A7X1F810"/>
<name>A0A7X1F810_9SPHN</name>
<dbReference type="Gene3D" id="3.30.70.1070">
    <property type="entry name" value="Sporulation related repeat"/>
    <property type="match status" value="1"/>
</dbReference>
<organism evidence="3 4">
    <name type="scientific">Novosphingobium aerophilum</name>
    <dbReference type="NCBI Taxonomy" id="2839843"/>
    <lineage>
        <taxon>Bacteria</taxon>
        <taxon>Pseudomonadati</taxon>
        <taxon>Pseudomonadota</taxon>
        <taxon>Alphaproteobacteria</taxon>
        <taxon>Sphingomonadales</taxon>
        <taxon>Sphingomonadaceae</taxon>
        <taxon>Novosphingobium</taxon>
    </lineage>
</organism>
<sequence>MLLGGTLATAVARDKLPPAPPTGPAADYPMVLGAPFTVDGVTYTPADTLNYDKVGYAVIDPALGQGISIAHRTLPLPSYAEITSLRTGRTILVRVERRGPMSGNAIIALSPGAAEQLGTGDPRTPIRIRRVNPAEPERALLRSGQPAAQRMDTPMSLVGVLMRRLDPNAAPMPPAPAPVPAPVAAPPPAAPAPSGPKRPAVMPSVQRPAPATMTEPRPTPVSRAAQAPRPVGGGQVVVQVGAFSSRTAAAAVAARVGGAVSPAGRLFRVRIGGFATAAEAGAALAKAKAAGYSEARIQHAD</sequence>
<feature type="compositionally biased region" description="Pro residues" evidence="1">
    <location>
        <begin position="186"/>
        <end position="196"/>
    </location>
</feature>
<dbReference type="Gene3D" id="2.40.40.10">
    <property type="entry name" value="RlpA-like domain"/>
    <property type="match status" value="1"/>
</dbReference>
<dbReference type="GO" id="GO:0042834">
    <property type="term" value="F:peptidoglycan binding"/>
    <property type="evidence" value="ECO:0007669"/>
    <property type="project" value="InterPro"/>
</dbReference>
<dbReference type="Pfam" id="PF05036">
    <property type="entry name" value="SPOR"/>
    <property type="match status" value="1"/>
</dbReference>
<dbReference type="PANTHER" id="PTHR34183">
    <property type="entry name" value="ENDOLYTIC PEPTIDOGLYCAN TRANSGLYCOSYLASE RLPA"/>
    <property type="match status" value="1"/>
</dbReference>
<dbReference type="Proteomes" id="UP000520156">
    <property type="component" value="Unassembled WGS sequence"/>
</dbReference>
<dbReference type="InterPro" id="IPR036908">
    <property type="entry name" value="RlpA-like_sf"/>
</dbReference>
<accession>A0A7X1F810</accession>
<dbReference type="EMBL" id="JACLAU010000014">
    <property type="protein sequence ID" value="MBC2652050.1"/>
    <property type="molecule type" value="Genomic_DNA"/>
</dbReference>
<protein>
    <submittedName>
        <fullName evidence="3">SPOR domain-containing protein</fullName>
    </submittedName>
</protein>
<dbReference type="InterPro" id="IPR007730">
    <property type="entry name" value="SPOR-like_dom"/>
</dbReference>
<gene>
    <name evidence="3" type="ORF">H7F49_10065</name>
</gene>
<dbReference type="SUPFAM" id="SSF110997">
    <property type="entry name" value="Sporulation related repeat"/>
    <property type="match status" value="1"/>
</dbReference>
<feature type="region of interest" description="Disordered" evidence="1">
    <location>
        <begin position="186"/>
        <end position="231"/>
    </location>
</feature>